<evidence type="ECO:0000313" key="4">
    <source>
        <dbReference type="EMBL" id="KAJ8569871.1"/>
    </source>
</evidence>
<dbReference type="Gene3D" id="1.25.10.10">
    <property type="entry name" value="Leucine-rich Repeat Variant"/>
    <property type="match status" value="1"/>
</dbReference>
<dbReference type="InterPro" id="IPR033337">
    <property type="entry name" value="TORTIFOLIA1/SINE1-2"/>
</dbReference>
<dbReference type="GO" id="GO:0008017">
    <property type="term" value="F:microtubule binding"/>
    <property type="evidence" value="ECO:0007669"/>
    <property type="project" value="InterPro"/>
</dbReference>
<dbReference type="GO" id="GO:0005874">
    <property type="term" value="C:microtubule"/>
    <property type="evidence" value="ECO:0007669"/>
    <property type="project" value="InterPro"/>
</dbReference>
<dbReference type="PANTHER" id="PTHR31355">
    <property type="entry name" value="MICROTUBULE-ASSOCIATED PROTEIN TORTIFOLIA1"/>
    <property type="match status" value="1"/>
</dbReference>
<proteinExistence type="predicted"/>
<dbReference type="InterPro" id="IPR016024">
    <property type="entry name" value="ARM-type_fold"/>
</dbReference>
<feature type="compositionally biased region" description="Polar residues" evidence="2">
    <location>
        <begin position="308"/>
        <end position="324"/>
    </location>
</feature>
<dbReference type="AlphaFoldDB" id="A0A9Q1MVH6"/>
<dbReference type="SUPFAM" id="SSF48371">
    <property type="entry name" value="ARM repeat"/>
    <property type="match status" value="1"/>
</dbReference>
<dbReference type="InterPro" id="IPR011989">
    <property type="entry name" value="ARM-like"/>
</dbReference>
<comment type="caution">
    <text evidence="4">The sequence shown here is derived from an EMBL/GenBank/DDBJ whole genome shotgun (WGS) entry which is preliminary data.</text>
</comment>
<keyword evidence="5" id="KW-1185">Reference proteome</keyword>
<accession>A0A9Q1MVH6</accession>
<dbReference type="PROSITE" id="PS50077">
    <property type="entry name" value="HEAT_REPEAT"/>
    <property type="match status" value="1"/>
</dbReference>
<gene>
    <name evidence="4" type="ORF">K7X08_006448</name>
</gene>
<name>A0A9Q1MVH6_9SOLA</name>
<protein>
    <recommendedName>
        <fullName evidence="3">TORTIFOLIA1/SINE1-2 N-terminal domain-containing protein</fullName>
    </recommendedName>
</protein>
<reference evidence="5" key="1">
    <citation type="journal article" date="2023" name="Proc. Natl. Acad. Sci. U.S.A.">
        <title>Genomic and structural basis for evolution of tropane alkaloid biosynthesis.</title>
        <authorList>
            <person name="Wanga Y.-J."/>
            <person name="Taina T."/>
            <person name="Yua J.-Y."/>
            <person name="Lia J."/>
            <person name="Xua B."/>
            <person name="Chenc J."/>
            <person name="D'Auriad J.C."/>
            <person name="Huanga J.-P."/>
            <person name="Huanga S.-X."/>
        </authorList>
    </citation>
    <scope>NUCLEOTIDE SEQUENCE [LARGE SCALE GENOMIC DNA]</scope>
    <source>
        <strain evidence="5">cv. KIB-2019</strain>
    </source>
</reference>
<feature type="region of interest" description="Disordered" evidence="2">
    <location>
        <begin position="407"/>
        <end position="434"/>
    </location>
</feature>
<feature type="domain" description="TORTIFOLIA1/SINE1-2 N-terminal" evidence="3">
    <location>
        <begin position="10"/>
        <end position="282"/>
    </location>
</feature>
<feature type="region of interest" description="Disordered" evidence="2">
    <location>
        <begin position="290"/>
        <end position="358"/>
    </location>
</feature>
<evidence type="ECO:0000256" key="1">
    <source>
        <dbReference type="PROSITE-ProRule" id="PRU00103"/>
    </source>
</evidence>
<dbReference type="InterPro" id="IPR057600">
    <property type="entry name" value="TORTIFOLIA1/SINE1-2_N"/>
</dbReference>
<feature type="region of interest" description="Disordered" evidence="2">
    <location>
        <begin position="566"/>
        <end position="615"/>
    </location>
</feature>
<sequence length="615" mass="67638">MSLQRQPSTDLKTRVNTCLNRLSDRDTLTVATNELESIARGLNNSEGFNTFLSCISTTDSSYKSPVRRQCVRLIGVLSSSHGDALSPHLSKMLSTVLKRLRDNDSAIRNTCIEAISSIASEITQPTFTYILNPLIHVIIHEQDINSQIGGSLCLAAAIEASPDPEIAELKKVLPKLLRLVKNDSIKAKPALLSLIGSVVSVGGASSKNVLNMLVPIMVELLSSEDWNVRKAAAETLGRLAVSERELLSELKALCITSLDNRRFDKVKVVRETMNRALEWWKEVPGTSDDVLPRSQSKFSPKDCGSGACSPTPSKSSSDTASETPQLKKALCPSKSLASSSSSSITSQKNSSTRFRRTKSNVTNSCKLDLRKSLDAKAKHTVSHASALEACEEQKSQNLRVQDSVDTVNCSSSSSEEKSTVFNRPPDEKFHRYGNSQSGSRVIPLFKDYNNMDVADENINEDALLSNREYENFCSVRKQLVQIENQQSSLLDLLQGFIGSSRNGMNSLEKRVNGLERLLDEMQHDLAITTGRIPNTDFTGSTCYMLPRAELLSPKFWRSSEVQDSNSRISLSTGKQNTAYSQPETNVSSAKQMGVTQNESANLSHRSCGQKKLHHC</sequence>
<evidence type="ECO:0000313" key="5">
    <source>
        <dbReference type="Proteomes" id="UP001152561"/>
    </source>
</evidence>
<dbReference type="FunFam" id="1.25.10.10:FF:000549">
    <property type="entry name" value="ARM repeat superfamily protein"/>
    <property type="match status" value="1"/>
</dbReference>
<dbReference type="PANTHER" id="PTHR31355:SF28">
    <property type="entry name" value="MICROTUBULE-ASSOCIATED PROTEIN TORTIFOLIA1-LIKE"/>
    <property type="match status" value="1"/>
</dbReference>
<organism evidence="4 5">
    <name type="scientific">Anisodus acutangulus</name>
    <dbReference type="NCBI Taxonomy" id="402998"/>
    <lineage>
        <taxon>Eukaryota</taxon>
        <taxon>Viridiplantae</taxon>
        <taxon>Streptophyta</taxon>
        <taxon>Embryophyta</taxon>
        <taxon>Tracheophyta</taxon>
        <taxon>Spermatophyta</taxon>
        <taxon>Magnoliopsida</taxon>
        <taxon>eudicotyledons</taxon>
        <taxon>Gunneridae</taxon>
        <taxon>Pentapetalae</taxon>
        <taxon>asterids</taxon>
        <taxon>lamiids</taxon>
        <taxon>Solanales</taxon>
        <taxon>Solanaceae</taxon>
        <taxon>Solanoideae</taxon>
        <taxon>Hyoscyameae</taxon>
        <taxon>Anisodus</taxon>
    </lineage>
</organism>
<feature type="compositionally biased region" description="Low complexity" evidence="2">
    <location>
        <begin position="333"/>
        <end position="351"/>
    </location>
</feature>
<dbReference type="OrthoDB" id="1904066at2759"/>
<dbReference type="EMBL" id="JAJAGQ010000002">
    <property type="protein sequence ID" value="KAJ8569871.1"/>
    <property type="molecule type" value="Genomic_DNA"/>
</dbReference>
<feature type="repeat" description="HEAT" evidence="1">
    <location>
        <begin position="213"/>
        <end position="240"/>
    </location>
</feature>
<feature type="compositionally biased region" description="Basic and acidic residues" evidence="2">
    <location>
        <begin position="414"/>
        <end position="430"/>
    </location>
</feature>
<feature type="compositionally biased region" description="Polar residues" evidence="2">
    <location>
        <begin position="566"/>
        <end position="606"/>
    </location>
</feature>
<evidence type="ECO:0000259" key="3">
    <source>
        <dbReference type="Pfam" id="PF24714"/>
    </source>
</evidence>
<evidence type="ECO:0000256" key="2">
    <source>
        <dbReference type="SAM" id="MobiDB-lite"/>
    </source>
</evidence>
<dbReference type="Proteomes" id="UP001152561">
    <property type="component" value="Unassembled WGS sequence"/>
</dbReference>
<dbReference type="Pfam" id="PF24714">
    <property type="entry name" value="TOR1L1_N"/>
    <property type="match status" value="1"/>
</dbReference>
<dbReference type="InterPro" id="IPR021133">
    <property type="entry name" value="HEAT_type_2"/>
</dbReference>